<sequence>MKVGFESGLLSCDAELDANDPGIGASGGGTREVIGADSIGGLMKGNSEGADEIIGIGNYDKLNPYE</sequence>
<protein>
    <submittedName>
        <fullName evidence="1">Uncharacterized protein</fullName>
    </submittedName>
</protein>
<reference evidence="1 2" key="1">
    <citation type="submission" date="2024-09" db="EMBL/GenBank/DDBJ databases">
        <title>Chromosome-scale assembly of Riccia fluitans.</title>
        <authorList>
            <person name="Paukszto L."/>
            <person name="Sawicki J."/>
            <person name="Karawczyk K."/>
            <person name="Piernik-Szablinska J."/>
            <person name="Szczecinska M."/>
            <person name="Mazdziarz M."/>
        </authorList>
    </citation>
    <scope>NUCLEOTIDE SEQUENCE [LARGE SCALE GENOMIC DNA]</scope>
    <source>
        <strain evidence="1">Rf_01</strain>
        <tissue evidence="1">Aerial parts of the thallus</tissue>
    </source>
</reference>
<name>A0ABD1YUC6_9MARC</name>
<evidence type="ECO:0000313" key="1">
    <source>
        <dbReference type="EMBL" id="KAL2634133.1"/>
    </source>
</evidence>
<gene>
    <name evidence="1" type="ORF">R1flu_005612</name>
</gene>
<evidence type="ECO:0000313" key="2">
    <source>
        <dbReference type="Proteomes" id="UP001605036"/>
    </source>
</evidence>
<dbReference type="AlphaFoldDB" id="A0ABD1YUC6"/>
<organism evidence="1 2">
    <name type="scientific">Riccia fluitans</name>
    <dbReference type="NCBI Taxonomy" id="41844"/>
    <lineage>
        <taxon>Eukaryota</taxon>
        <taxon>Viridiplantae</taxon>
        <taxon>Streptophyta</taxon>
        <taxon>Embryophyta</taxon>
        <taxon>Marchantiophyta</taxon>
        <taxon>Marchantiopsida</taxon>
        <taxon>Marchantiidae</taxon>
        <taxon>Marchantiales</taxon>
        <taxon>Ricciaceae</taxon>
        <taxon>Riccia</taxon>
    </lineage>
</organism>
<dbReference type="Proteomes" id="UP001605036">
    <property type="component" value="Unassembled WGS sequence"/>
</dbReference>
<accession>A0ABD1YUC6</accession>
<keyword evidence="2" id="KW-1185">Reference proteome</keyword>
<comment type="caution">
    <text evidence="1">The sequence shown here is derived from an EMBL/GenBank/DDBJ whole genome shotgun (WGS) entry which is preliminary data.</text>
</comment>
<dbReference type="EMBL" id="JBHFFA010000003">
    <property type="protein sequence ID" value="KAL2634133.1"/>
    <property type="molecule type" value="Genomic_DNA"/>
</dbReference>
<proteinExistence type="predicted"/>